<accession>A0A1H8KQ59</accession>
<dbReference type="InterPro" id="IPR055712">
    <property type="entry name" value="DUF7288"/>
</dbReference>
<gene>
    <name evidence="2" type="ORF">SAMN05216388_1006138</name>
</gene>
<organism evidence="2 3">
    <name type="scientific">Halorientalis persicus</name>
    <dbReference type="NCBI Taxonomy" id="1367881"/>
    <lineage>
        <taxon>Archaea</taxon>
        <taxon>Methanobacteriati</taxon>
        <taxon>Methanobacteriota</taxon>
        <taxon>Stenosarchaea group</taxon>
        <taxon>Halobacteria</taxon>
        <taxon>Halobacteriales</taxon>
        <taxon>Haloarculaceae</taxon>
        <taxon>Halorientalis</taxon>
    </lineage>
</organism>
<evidence type="ECO:0000313" key="3">
    <source>
        <dbReference type="Proteomes" id="UP000198775"/>
    </source>
</evidence>
<dbReference type="RefSeq" id="WP_092659120.1">
    <property type="nucleotide sequence ID" value="NZ_FOCX01000006.1"/>
</dbReference>
<dbReference type="AlphaFoldDB" id="A0A1H8KQ59"/>
<keyword evidence="1" id="KW-0812">Transmembrane</keyword>
<name>A0A1H8KQ59_9EURY</name>
<dbReference type="EMBL" id="FOCX01000006">
    <property type="protein sequence ID" value="SEN94951.1"/>
    <property type="molecule type" value="Genomic_DNA"/>
</dbReference>
<keyword evidence="3" id="KW-1185">Reference proteome</keyword>
<keyword evidence="1" id="KW-0472">Membrane</keyword>
<feature type="transmembrane region" description="Helical" evidence="1">
    <location>
        <begin position="12"/>
        <end position="34"/>
    </location>
</feature>
<dbReference type="Pfam" id="PF23959">
    <property type="entry name" value="DUF7288"/>
    <property type="match status" value="1"/>
</dbReference>
<evidence type="ECO:0000256" key="1">
    <source>
        <dbReference type="SAM" id="Phobius"/>
    </source>
</evidence>
<dbReference type="Proteomes" id="UP000198775">
    <property type="component" value="Unassembled WGS sequence"/>
</dbReference>
<keyword evidence="1" id="KW-1133">Transmembrane helix</keyword>
<evidence type="ECO:0000313" key="2">
    <source>
        <dbReference type="EMBL" id="SEN94951.1"/>
    </source>
</evidence>
<dbReference type="OrthoDB" id="324613at2157"/>
<proteinExistence type="predicted"/>
<reference evidence="3" key="1">
    <citation type="submission" date="2016-10" db="EMBL/GenBank/DDBJ databases">
        <authorList>
            <person name="Varghese N."/>
            <person name="Submissions S."/>
        </authorList>
    </citation>
    <scope>NUCLEOTIDE SEQUENCE [LARGE SCALE GENOMIC DNA]</scope>
    <source>
        <strain evidence="3">IBRC-M 10043</strain>
    </source>
</reference>
<sequence>MSKDTSHRAQAYTLEGVFAAIIVLTSLVFGLQIVDIGPWASDTSEQTSALETRAEDVLALTANDGNLSKIVRCYQVGAQSFQGATLDDDATQFERLLNQSLSNQSVSFNVYFRYQTEDGEIESEAVSQETGDPQSLIAPSDTAVVASRTVAIYDDEPVRISGASGTACGDTFSNAPRTVEQWSEQRPYFMPDVAPNSDLYNIVEVRIVAW</sequence>
<protein>
    <submittedName>
        <fullName evidence="2">Uncharacterized protein</fullName>
    </submittedName>
</protein>